<evidence type="ECO:0000256" key="4">
    <source>
        <dbReference type="ARBA" id="ARBA00022695"/>
    </source>
</evidence>
<keyword evidence="5" id="KW-0804">Transcription</keyword>
<feature type="region of interest" description="Disordered" evidence="7">
    <location>
        <begin position="78"/>
        <end position="115"/>
    </location>
</feature>
<dbReference type="InterPro" id="IPR029757">
    <property type="entry name" value="RpoE"/>
</dbReference>
<evidence type="ECO:0000313" key="10">
    <source>
        <dbReference type="Proteomes" id="UP000284651"/>
    </source>
</evidence>
<feature type="domain" description="HTH HARE-type" evidence="8">
    <location>
        <begin position="3"/>
        <end position="70"/>
    </location>
</feature>
<sequence length="115" mass="13438">MKKSMIEVAYQVLTNNDGAMPFVDLWKDVSQEMGFSQTQFEDNIAQFYTDLSLDGRFLNMSQNTWDLRSRHTYSESVMDTDSIAIDEDDEEEEESEIVEDGLDEVEKEMEEEENE</sequence>
<dbReference type="EMBL" id="QSAT01000002">
    <property type="protein sequence ID" value="RGW76679.1"/>
    <property type="molecule type" value="Genomic_DNA"/>
</dbReference>
<dbReference type="AlphaFoldDB" id="A0A413CYR8"/>
<dbReference type="NCBIfam" id="TIGR04567">
    <property type="entry name" value="RNAP_delt_lowGC"/>
    <property type="match status" value="1"/>
</dbReference>
<keyword evidence="3 9" id="KW-0808">Transferase</keyword>
<evidence type="ECO:0000313" key="9">
    <source>
        <dbReference type="EMBL" id="RGW76679.1"/>
    </source>
</evidence>
<dbReference type="Pfam" id="PF05066">
    <property type="entry name" value="HARE-HTH"/>
    <property type="match status" value="1"/>
</dbReference>
<accession>A0A413CYR8</accession>
<evidence type="ECO:0000259" key="8">
    <source>
        <dbReference type="PROSITE" id="PS51913"/>
    </source>
</evidence>
<name>A0A413CYR8_9FIRM</name>
<dbReference type="Proteomes" id="UP000284651">
    <property type="component" value="Unassembled WGS sequence"/>
</dbReference>
<evidence type="ECO:0000256" key="3">
    <source>
        <dbReference type="ARBA" id="ARBA00022679"/>
    </source>
</evidence>
<dbReference type="Gene3D" id="1.10.10.1250">
    <property type="entry name" value="RNA polymerase, subunit delta, N-terminal domain"/>
    <property type="match status" value="1"/>
</dbReference>
<feature type="compositionally biased region" description="Acidic residues" evidence="7">
    <location>
        <begin position="84"/>
        <end position="115"/>
    </location>
</feature>
<proteinExistence type="inferred from homology"/>
<dbReference type="GO" id="GO:0006351">
    <property type="term" value="P:DNA-templated transcription"/>
    <property type="evidence" value="ECO:0007669"/>
    <property type="project" value="InterPro"/>
</dbReference>
<evidence type="ECO:0000256" key="6">
    <source>
        <dbReference type="ARBA" id="ARBA00031937"/>
    </source>
</evidence>
<comment type="similarity">
    <text evidence="1">Belongs to the RpoE family.</text>
</comment>
<dbReference type="GO" id="GO:0006355">
    <property type="term" value="P:regulation of DNA-templated transcription"/>
    <property type="evidence" value="ECO:0007669"/>
    <property type="project" value="InterPro"/>
</dbReference>
<organism evidence="9 10">
    <name type="scientific">Holdemanella biformis</name>
    <dbReference type="NCBI Taxonomy" id="1735"/>
    <lineage>
        <taxon>Bacteria</taxon>
        <taxon>Bacillati</taxon>
        <taxon>Bacillota</taxon>
        <taxon>Erysipelotrichia</taxon>
        <taxon>Erysipelotrichales</taxon>
        <taxon>Erysipelotrichaceae</taxon>
        <taxon>Holdemanella</taxon>
    </lineage>
</organism>
<protein>
    <recommendedName>
        <fullName evidence="6">RNAP delta factor</fullName>
    </recommendedName>
</protein>
<dbReference type="GO" id="GO:0000428">
    <property type="term" value="C:DNA-directed RNA polymerase complex"/>
    <property type="evidence" value="ECO:0007669"/>
    <property type="project" value="UniProtKB-KW"/>
</dbReference>
<dbReference type="RefSeq" id="WP_118356614.1">
    <property type="nucleotide sequence ID" value="NZ_QSAT01000002.1"/>
</dbReference>
<keyword evidence="2 9" id="KW-0240">DNA-directed RNA polymerase</keyword>
<comment type="caution">
    <text evidence="9">The sequence shown here is derived from an EMBL/GenBank/DDBJ whole genome shotgun (WGS) entry which is preliminary data.</text>
</comment>
<evidence type="ECO:0000256" key="1">
    <source>
        <dbReference type="ARBA" id="ARBA00009828"/>
    </source>
</evidence>
<evidence type="ECO:0000256" key="2">
    <source>
        <dbReference type="ARBA" id="ARBA00022478"/>
    </source>
</evidence>
<keyword evidence="4 9" id="KW-0548">Nucleotidyltransferase</keyword>
<evidence type="ECO:0000256" key="7">
    <source>
        <dbReference type="SAM" id="MobiDB-lite"/>
    </source>
</evidence>
<dbReference type="InterPro" id="IPR007759">
    <property type="entry name" value="Asxl_HARE-HTH"/>
</dbReference>
<dbReference type="InterPro" id="IPR038087">
    <property type="entry name" value="RNAP_delta_N_dom_sf"/>
</dbReference>
<dbReference type="PROSITE" id="PS51913">
    <property type="entry name" value="HTH_HARE"/>
    <property type="match status" value="1"/>
</dbReference>
<dbReference type="GO" id="GO:0016779">
    <property type="term" value="F:nucleotidyltransferase activity"/>
    <property type="evidence" value="ECO:0007669"/>
    <property type="project" value="UniProtKB-KW"/>
</dbReference>
<evidence type="ECO:0000256" key="5">
    <source>
        <dbReference type="ARBA" id="ARBA00023163"/>
    </source>
</evidence>
<gene>
    <name evidence="9" type="primary">rpoE</name>
    <name evidence="9" type="ORF">DWV56_00960</name>
</gene>
<reference evidence="9 10" key="1">
    <citation type="submission" date="2018-08" db="EMBL/GenBank/DDBJ databases">
        <title>A genome reference for cultivated species of the human gut microbiota.</title>
        <authorList>
            <person name="Zou Y."/>
            <person name="Xue W."/>
            <person name="Luo G."/>
        </authorList>
    </citation>
    <scope>NUCLEOTIDE SEQUENCE [LARGE SCALE GENOMIC DNA]</scope>
    <source>
        <strain evidence="9 10">AF10-31</strain>
    </source>
</reference>